<proteinExistence type="predicted"/>
<dbReference type="CDD" id="cd00821">
    <property type="entry name" value="PH"/>
    <property type="match status" value="1"/>
</dbReference>
<protein>
    <submittedName>
        <fullName evidence="3">Wiskott-Aldrich syndrome protein family member 2</fullName>
    </submittedName>
</protein>
<dbReference type="GeneTree" id="ENSGT00530000063760"/>
<gene>
    <name evidence="3" type="primary">LOC100175200</name>
</gene>
<evidence type="ECO:0000256" key="1">
    <source>
        <dbReference type="SAM" id="MobiDB-lite"/>
    </source>
</evidence>
<evidence type="ECO:0000259" key="2">
    <source>
        <dbReference type="PROSITE" id="PS50003"/>
    </source>
</evidence>
<dbReference type="Gene3D" id="2.30.29.30">
    <property type="entry name" value="Pleckstrin-homology domain (PH domain)/Phosphotyrosine-binding domain (PTB)"/>
    <property type="match status" value="1"/>
</dbReference>
<organism evidence="3 4">
    <name type="scientific">Ciona intestinalis</name>
    <name type="common">Transparent sea squirt</name>
    <name type="synonym">Ascidia intestinalis</name>
    <dbReference type="NCBI Taxonomy" id="7719"/>
    <lineage>
        <taxon>Eukaryota</taxon>
        <taxon>Metazoa</taxon>
        <taxon>Chordata</taxon>
        <taxon>Tunicata</taxon>
        <taxon>Ascidiacea</taxon>
        <taxon>Phlebobranchia</taxon>
        <taxon>Cionidae</taxon>
        <taxon>Ciona</taxon>
    </lineage>
</organism>
<dbReference type="HOGENOM" id="CLU_1681845_0_0_1"/>
<feature type="compositionally biased region" description="Basic and acidic residues" evidence="1">
    <location>
        <begin position="100"/>
        <end position="132"/>
    </location>
</feature>
<name>F6R3N8_CIOIN</name>
<reference evidence="3" key="2">
    <citation type="submission" date="2025-08" db="UniProtKB">
        <authorList>
            <consortium name="Ensembl"/>
        </authorList>
    </citation>
    <scope>IDENTIFICATION</scope>
</reference>
<keyword evidence="4" id="KW-1185">Reference proteome</keyword>
<dbReference type="SUPFAM" id="SSF50729">
    <property type="entry name" value="PH domain-like"/>
    <property type="match status" value="1"/>
</dbReference>
<dbReference type="InterPro" id="IPR001849">
    <property type="entry name" value="PH_domain"/>
</dbReference>
<feature type="domain" description="PH" evidence="2">
    <location>
        <begin position="6"/>
        <end position="42"/>
    </location>
</feature>
<dbReference type="AlphaFoldDB" id="F6R3N8"/>
<reference evidence="3" key="3">
    <citation type="submission" date="2025-09" db="UniProtKB">
        <authorList>
            <consortium name="Ensembl"/>
        </authorList>
    </citation>
    <scope>IDENTIFICATION</scope>
</reference>
<accession>F6R3N8</accession>
<feature type="region of interest" description="Disordered" evidence="1">
    <location>
        <begin position="83"/>
        <end position="145"/>
    </location>
</feature>
<dbReference type="InParanoid" id="F6R3N8"/>
<sequence>MNQEVTYDMHGWLYRLIQEGWLRKRWRKRWCILNNNKLMMFEYKRELFYLEDSKEFEQWVAKLDYSVTIVTMGARSNLDHVTKTRAKPAAANRRPPTRQHLKERAKQSDVDFEPREEVIKPKKRGHVPEKAMKPPSGLTIKPATINTTPLNQPIITL</sequence>
<dbReference type="InterPro" id="IPR011993">
    <property type="entry name" value="PH-like_dom_sf"/>
</dbReference>
<dbReference type="Ensembl" id="ENSCINT00000020337.3">
    <property type="protein sequence ID" value="ENSCINP00000020337.3"/>
    <property type="gene ID" value="ENSCING00000010201.3"/>
</dbReference>
<dbReference type="PROSITE" id="PS50003">
    <property type="entry name" value="PH_DOMAIN"/>
    <property type="match status" value="1"/>
</dbReference>
<evidence type="ECO:0000313" key="4">
    <source>
        <dbReference type="Proteomes" id="UP000008144"/>
    </source>
</evidence>
<reference evidence="4" key="1">
    <citation type="journal article" date="2002" name="Science">
        <title>The draft genome of Ciona intestinalis: insights into chordate and vertebrate origins.</title>
        <authorList>
            <person name="Dehal P."/>
            <person name="Satou Y."/>
            <person name="Campbell R.K."/>
            <person name="Chapman J."/>
            <person name="Degnan B."/>
            <person name="De Tomaso A."/>
            <person name="Davidson B."/>
            <person name="Di Gregorio A."/>
            <person name="Gelpke M."/>
            <person name="Goodstein D.M."/>
            <person name="Harafuji N."/>
            <person name="Hastings K.E."/>
            <person name="Ho I."/>
            <person name="Hotta K."/>
            <person name="Huang W."/>
            <person name="Kawashima T."/>
            <person name="Lemaire P."/>
            <person name="Martinez D."/>
            <person name="Meinertzhagen I.A."/>
            <person name="Necula S."/>
            <person name="Nonaka M."/>
            <person name="Putnam N."/>
            <person name="Rash S."/>
            <person name="Saiga H."/>
            <person name="Satake M."/>
            <person name="Terry A."/>
            <person name="Yamada L."/>
            <person name="Wang H.G."/>
            <person name="Awazu S."/>
            <person name="Azumi K."/>
            <person name="Boore J."/>
            <person name="Branno M."/>
            <person name="Chin-Bow S."/>
            <person name="DeSantis R."/>
            <person name="Doyle S."/>
            <person name="Francino P."/>
            <person name="Keys D.N."/>
            <person name="Haga S."/>
            <person name="Hayashi H."/>
            <person name="Hino K."/>
            <person name="Imai K.S."/>
            <person name="Inaba K."/>
            <person name="Kano S."/>
            <person name="Kobayashi K."/>
            <person name="Kobayashi M."/>
            <person name="Lee B.I."/>
            <person name="Makabe K.W."/>
            <person name="Manohar C."/>
            <person name="Matassi G."/>
            <person name="Medina M."/>
            <person name="Mochizuki Y."/>
            <person name="Mount S."/>
            <person name="Morishita T."/>
            <person name="Miura S."/>
            <person name="Nakayama A."/>
            <person name="Nishizaka S."/>
            <person name="Nomoto H."/>
            <person name="Ohta F."/>
            <person name="Oishi K."/>
            <person name="Rigoutsos I."/>
            <person name="Sano M."/>
            <person name="Sasaki A."/>
            <person name="Sasakura Y."/>
            <person name="Shoguchi E."/>
            <person name="Shin-i T."/>
            <person name="Spagnuolo A."/>
            <person name="Stainier D."/>
            <person name="Suzuki M.M."/>
            <person name="Tassy O."/>
            <person name="Takatori N."/>
            <person name="Tokuoka M."/>
            <person name="Yagi K."/>
            <person name="Yoshizaki F."/>
            <person name="Wada S."/>
            <person name="Zhang C."/>
            <person name="Hyatt P.D."/>
            <person name="Larimer F."/>
            <person name="Detter C."/>
            <person name="Doggett N."/>
            <person name="Glavina T."/>
            <person name="Hawkins T."/>
            <person name="Richardson P."/>
            <person name="Lucas S."/>
            <person name="Kohara Y."/>
            <person name="Levine M."/>
            <person name="Satoh N."/>
            <person name="Rokhsar D.S."/>
        </authorList>
    </citation>
    <scope>NUCLEOTIDE SEQUENCE [LARGE SCALE GENOMIC DNA]</scope>
</reference>
<evidence type="ECO:0000313" key="3">
    <source>
        <dbReference type="Ensembl" id="ENSCINP00000020337.3"/>
    </source>
</evidence>
<dbReference type="Proteomes" id="UP000008144">
    <property type="component" value="Unassembled WGS sequence"/>
</dbReference>